<dbReference type="PANTHER" id="PTHR30283">
    <property type="entry name" value="PEROXIDE STRESS RESPONSE PROTEIN YAAA"/>
    <property type="match status" value="1"/>
</dbReference>
<comment type="caution">
    <text evidence="2">The sequence shown here is derived from an EMBL/GenBank/DDBJ whole genome shotgun (WGS) entry which is preliminary data.</text>
</comment>
<dbReference type="AlphaFoldDB" id="A0A2A4T2E5"/>
<dbReference type="Proteomes" id="UP000218113">
    <property type="component" value="Unassembled WGS sequence"/>
</dbReference>
<name>A0A2A4T2E5_9DELT</name>
<dbReference type="InterPro" id="IPR005583">
    <property type="entry name" value="YaaA"/>
</dbReference>
<dbReference type="HAMAP" id="MF_00652">
    <property type="entry name" value="UPF0246"/>
    <property type="match status" value="1"/>
</dbReference>
<evidence type="ECO:0000313" key="3">
    <source>
        <dbReference type="Proteomes" id="UP000218113"/>
    </source>
</evidence>
<gene>
    <name evidence="2" type="ORF">COB67_09190</name>
</gene>
<sequence>MIIVLSPAKTLDLTPWNQKENYTFPDFLQDSQELVDHLAQLSEGDLASLMKLSPKLAELNHQRYQDWKLPFTLEVAKPALRLFKGDVYVGLQAESLQAEEVQFAQQHLRILSGLYGLLRPLDLMLPYRLEMGTRLETQRGKNLYAFWGNRITENLNEQLQQQEQPVLINLASNEYFKALRVKSLKGKVITPIFKDYKNGKYKVISFYAKRARGLMARHLLTQRITQVEKLKSFTEEGYGFDPVLSTETDWVFTRNIENHS</sequence>
<dbReference type="GO" id="GO:0033194">
    <property type="term" value="P:response to hydroperoxide"/>
    <property type="evidence" value="ECO:0007669"/>
    <property type="project" value="TreeGrafter"/>
</dbReference>
<evidence type="ECO:0000256" key="1">
    <source>
        <dbReference type="HAMAP-Rule" id="MF_00652"/>
    </source>
</evidence>
<dbReference type="NCBIfam" id="NF002542">
    <property type="entry name" value="PRK02101.1-3"/>
    <property type="match status" value="1"/>
</dbReference>
<protein>
    <recommendedName>
        <fullName evidence="1">UPF0246 protein COB67_09190</fullName>
    </recommendedName>
</protein>
<dbReference type="Pfam" id="PF03883">
    <property type="entry name" value="H2O2_YaaD"/>
    <property type="match status" value="1"/>
</dbReference>
<dbReference type="NCBIfam" id="NF002541">
    <property type="entry name" value="PRK02101.1-1"/>
    <property type="match status" value="1"/>
</dbReference>
<organism evidence="2 3">
    <name type="scientific">SAR324 cluster bacterium</name>
    <dbReference type="NCBI Taxonomy" id="2024889"/>
    <lineage>
        <taxon>Bacteria</taxon>
        <taxon>Deltaproteobacteria</taxon>
        <taxon>SAR324 cluster</taxon>
    </lineage>
</organism>
<proteinExistence type="inferred from homology"/>
<evidence type="ECO:0000313" key="2">
    <source>
        <dbReference type="EMBL" id="PCI27167.1"/>
    </source>
</evidence>
<dbReference type="GO" id="GO:0005829">
    <property type="term" value="C:cytosol"/>
    <property type="evidence" value="ECO:0007669"/>
    <property type="project" value="TreeGrafter"/>
</dbReference>
<reference evidence="3" key="1">
    <citation type="submission" date="2017-08" db="EMBL/GenBank/DDBJ databases">
        <title>A dynamic microbial community with high functional redundancy inhabits the cold, oxic subseafloor aquifer.</title>
        <authorList>
            <person name="Tully B.J."/>
            <person name="Wheat C.G."/>
            <person name="Glazer B.T."/>
            <person name="Huber J.A."/>
        </authorList>
    </citation>
    <scope>NUCLEOTIDE SEQUENCE [LARGE SCALE GENOMIC DNA]</scope>
</reference>
<dbReference type="EMBL" id="NVSR01000071">
    <property type="protein sequence ID" value="PCI27167.1"/>
    <property type="molecule type" value="Genomic_DNA"/>
</dbReference>
<dbReference type="PANTHER" id="PTHR30283:SF4">
    <property type="entry name" value="PEROXIDE STRESS RESISTANCE PROTEIN YAAA"/>
    <property type="match status" value="1"/>
</dbReference>
<comment type="similarity">
    <text evidence="1">Belongs to the UPF0246 family.</text>
</comment>
<accession>A0A2A4T2E5</accession>